<dbReference type="Proteomes" id="UP001596071">
    <property type="component" value="Unassembled WGS sequence"/>
</dbReference>
<dbReference type="RefSeq" id="WP_381446053.1">
    <property type="nucleotide sequence ID" value="NZ_JBHSNP010000027.1"/>
</dbReference>
<gene>
    <name evidence="1" type="ORF">ACFPTP_14150</name>
</gene>
<name>A0ABW0U1D3_9BACL</name>
<protein>
    <submittedName>
        <fullName evidence="1">Uncharacterized protein</fullName>
    </submittedName>
</protein>
<organism evidence="1 2">
    <name type="scientific">Sporosarcina koreensis</name>
    <dbReference type="NCBI Taxonomy" id="334735"/>
    <lineage>
        <taxon>Bacteria</taxon>
        <taxon>Bacillati</taxon>
        <taxon>Bacillota</taxon>
        <taxon>Bacilli</taxon>
        <taxon>Bacillales</taxon>
        <taxon>Caryophanaceae</taxon>
        <taxon>Sporosarcina</taxon>
    </lineage>
</organism>
<evidence type="ECO:0000313" key="2">
    <source>
        <dbReference type="Proteomes" id="UP001596071"/>
    </source>
</evidence>
<evidence type="ECO:0000313" key="1">
    <source>
        <dbReference type="EMBL" id="MFC5604369.1"/>
    </source>
</evidence>
<comment type="caution">
    <text evidence="1">The sequence shown here is derived from an EMBL/GenBank/DDBJ whole genome shotgun (WGS) entry which is preliminary data.</text>
</comment>
<sequence length="211" mass="23941">MDTYLKSFSEKVKGNEVRKAVLAVFDIDLDYVSLHNYGNKLNSYDPAIMKTLRDSKKLTDAEIMKLPKVKVMDAYLKAHDYALTGSEHRVLINQIFGVNLDGISSVEGLQLGINSKGTWIIKTPTDMLVISSSLDDVELYVYTTPYWEQVTGTSEMPDSLKQYLIDNEFTYDESTKKFTWFNPTGESAPEKIKTQTINNLIETIMQVNDSL</sequence>
<accession>A0ABW0U1D3</accession>
<proteinExistence type="predicted"/>
<keyword evidence="2" id="KW-1185">Reference proteome</keyword>
<dbReference type="EMBL" id="JBHSNP010000027">
    <property type="protein sequence ID" value="MFC5604369.1"/>
    <property type="molecule type" value="Genomic_DNA"/>
</dbReference>
<reference evidence="2" key="1">
    <citation type="journal article" date="2019" name="Int. J. Syst. Evol. Microbiol.">
        <title>The Global Catalogue of Microorganisms (GCM) 10K type strain sequencing project: providing services to taxonomists for standard genome sequencing and annotation.</title>
        <authorList>
            <consortium name="The Broad Institute Genomics Platform"/>
            <consortium name="The Broad Institute Genome Sequencing Center for Infectious Disease"/>
            <person name="Wu L."/>
            <person name="Ma J."/>
        </authorList>
    </citation>
    <scope>NUCLEOTIDE SEQUENCE [LARGE SCALE GENOMIC DNA]</scope>
    <source>
        <strain evidence="2">KACC 11299</strain>
    </source>
</reference>